<evidence type="ECO:0000313" key="2">
    <source>
        <dbReference type="EnsemblFungi" id="PTTG_29369-t43_1-p1"/>
    </source>
</evidence>
<evidence type="ECO:0000313" key="3">
    <source>
        <dbReference type="Proteomes" id="UP000005240"/>
    </source>
</evidence>
<proteinExistence type="predicted"/>
<reference evidence="1" key="2">
    <citation type="submission" date="2016-05" db="EMBL/GenBank/DDBJ databases">
        <title>Comparative analysis highlights variable genome content of wheat rusts and divergence of the mating loci.</title>
        <authorList>
            <person name="Cuomo C.A."/>
            <person name="Bakkeren G."/>
            <person name="Szabo L."/>
            <person name="Khalil H."/>
            <person name="Joly D."/>
            <person name="Goldberg J."/>
            <person name="Young S."/>
            <person name="Zeng Q."/>
            <person name="Fellers J."/>
        </authorList>
    </citation>
    <scope>NUCLEOTIDE SEQUENCE [LARGE SCALE GENOMIC DNA]</scope>
    <source>
        <strain evidence="1">1-1 BBBD Race 1</strain>
    </source>
</reference>
<gene>
    <name evidence="1" type="ORF">PTTG_29369</name>
</gene>
<reference evidence="1" key="1">
    <citation type="submission" date="2009-11" db="EMBL/GenBank/DDBJ databases">
        <authorList>
            <consortium name="The Broad Institute Genome Sequencing Platform"/>
            <person name="Ward D."/>
            <person name="Feldgarden M."/>
            <person name="Earl A."/>
            <person name="Young S.K."/>
            <person name="Zeng Q."/>
            <person name="Koehrsen M."/>
            <person name="Alvarado L."/>
            <person name="Berlin A."/>
            <person name="Bochicchio J."/>
            <person name="Borenstein D."/>
            <person name="Chapman S.B."/>
            <person name="Chen Z."/>
            <person name="Engels R."/>
            <person name="Freedman E."/>
            <person name="Gellesch M."/>
            <person name="Goldberg J."/>
            <person name="Griggs A."/>
            <person name="Gujja S."/>
            <person name="Heilman E."/>
            <person name="Heiman D."/>
            <person name="Hepburn T."/>
            <person name="Howarth C."/>
            <person name="Jen D."/>
            <person name="Larson L."/>
            <person name="Lewis B."/>
            <person name="Mehta T."/>
            <person name="Park D."/>
            <person name="Pearson M."/>
            <person name="Roberts A."/>
            <person name="Saif S."/>
            <person name="Shea T."/>
            <person name="Shenoy N."/>
            <person name="Sisk P."/>
            <person name="Stolte C."/>
            <person name="Sykes S."/>
            <person name="Thomson T."/>
            <person name="Walk T."/>
            <person name="White J."/>
            <person name="Yandava C."/>
            <person name="Izard J."/>
            <person name="Baranova O.V."/>
            <person name="Blanton J.M."/>
            <person name="Tanner A.C."/>
            <person name="Dewhirst F.E."/>
            <person name="Haas B."/>
            <person name="Nusbaum C."/>
            <person name="Birren B."/>
        </authorList>
    </citation>
    <scope>NUCLEOTIDE SEQUENCE [LARGE SCALE GENOMIC DNA]</scope>
    <source>
        <strain evidence="1">1-1 BBBD Race 1</strain>
    </source>
</reference>
<dbReference type="EnsemblFungi" id="PTTG_29369-t43_1">
    <property type="protein sequence ID" value="PTTG_29369-t43_1-p1"/>
    <property type="gene ID" value="PTTG_29369"/>
</dbReference>
<accession>A0A180G5A5</accession>
<reference evidence="2" key="4">
    <citation type="submission" date="2025-05" db="UniProtKB">
        <authorList>
            <consortium name="EnsemblFungi"/>
        </authorList>
    </citation>
    <scope>IDENTIFICATION</scope>
    <source>
        <strain evidence="2">isolate 1-1 / race 1 (BBBD)</strain>
    </source>
</reference>
<dbReference type="AlphaFoldDB" id="A0A180G5A5"/>
<reference evidence="2 3" key="3">
    <citation type="journal article" date="2017" name="G3 (Bethesda)">
        <title>Comparative analysis highlights variable genome content of wheat rusts and divergence of the mating loci.</title>
        <authorList>
            <person name="Cuomo C.A."/>
            <person name="Bakkeren G."/>
            <person name="Khalil H.B."/>
            <person name="Panwar V."/>
            <person name="Joly D."/>
            <person name="Linning R."/>
            <person name="Sakthikumar S."/>
            <person name="Song X."/>
            <person name="Adiconis X."/>
            <person name="Fan L."/>
            <person name="Goldberg J.M."/>
            <person name="Levin J.Z."/>
            <person name="Young S."/>
            <person name="Zeng Q."/>
            <person name="Anikster Y."/>
            <person name="Bruce M."/>
            <person name="Wang M."/>
            <person name="Yin C."/>
            <person name="McCallum B."/>
            <person name="Szabo L.J."/>
            <person name="Hulbert S."/>
            <person name="Chen X."/>
            <person name="Fellers J.P."/>
        </authorList>
    </citation>
    <scope>NUCLEOTIDE SEQUENCE</scope>
    <source>
        <strain evidence="2">isolate 1-1 / race 1 (BBBD)</strain>
        <strain evidence="3">Isolate 1-1 / race 1 (BBBD)</strain>
    </source>
</reference>
<dbReference type="OrthoDB" id="2506917at2759"/>
<organism evidence="1">
    <name type="scientific">Puccinia triticina (isolate 1-1 / race 1 (BBBD))</name>
    <name type="common">Brown leaf rust fungus</name>
    <dbReference type="NCBI Taxonomy" id="630390"/>
    <lineage>
        <taxon>Eukaryota</taxon>
        <taxon>Fungi</taxon>
        <taxon>Dikarya</taxon>
        <taxon>Basidiomycota</taxon>
        <taxon>Pucciniomycotina</taxon>
        <taxon>Pucciniomycetes</taxon>
        <taxon>Pucciniales</taxon>
        <taxon>Pucciniaceae</taxon>
        <taxon>Puccinia</taxon>
    </lineage>
</organism>
<dbReference type="EMBL" id="ADAS02000341">
    <property type="protein sequence ID" value="OAV87602.1"/>
    <property type="molecule type" value="Genomic_DNA"/>
</dbReference>
<evidence type="ECO:0000313" key="1">
    <source>
        <dbReference type="EMBL" id="OAV87602.1"/>
    </source>
</evidence>
<dbReference type="VEuPathDB" id="FungiDB:PTTG_29369"/>
<protein>
    <submittedName>
        <fullName evidence="1 2">Uncharacterized protein</fullName>
    </submittedName>
</protein>
<dbReference type="Proteomes" id="UP000005240">
    <property type="component" value="Unassembled WGS sequence"/>
</dbReference>
<dbReference type="STRING" id="630390.A0A180G5A5"/>
<keyword evidence="3" id="KW-1185">Reference proteome</keyword>
<sequence length="453" mass="50423">MFPLPPPTTSHSHNTQQQVPANLPSAAHSAKLTIIKSLTIRTEVYRIHGEFNGSKPSWSKYQSTWNSLAPLLQNRARAMHPTHAVSSATFHLQRQGCLYGSWIQSITSLAAQFLSPSRGEQWYCSDLIDFPKLTSFGDKTNDLRPGSFIPTVTKTPHPESTLVRGLFRLLHPPTRLHVDWAKIVATSVELVADNLFCPPQFTSDHANDHVCQGVEALAYLAAVNNLASNFDVTQQNDDPSTPSAQRLHSVDVLHDFRNVIIDVLMAYIILQTHFLAEPPLTPAQKKANHRAHRAPVNSAAATLVPNAPTDIANLPPNPINHLQKYSRQQNFQPLVYFVLAGVRGLIITSRDHRVAGISTCMSLIQAMFIIRRNSSTPHTLEEPIWKNVSAYLVKIFLPIFQSPEKICPLDKLKVPSRFELAEAITTDFLNQWQALNPTSPFLLPQSPPQLANA</sequence>
<name>A0A180G5A5_PUCT1</name>